<dbReference type="EnsemblBacteria" id="AAS62875">
    <property type="protein sequence ID" value="AAS62875"/>
    <property type="gene ID" value="YP_2685"/>
</dbReference>
<name>A0A0H2W737_YERPE</name>
<dbReference type="InterPro" id="IPR045865">
    <property type="entry name" value="ACT-like_dom_sf"/>
</dbReference>
<dbReference type="EMBL" id="AE017042">
    <property type="protein sequence ID" value="AAS62875.1"/>
    <property type="molecule type" value="Genomic_DNA"/>
</dbReference>
<dbReference type="NCBIfam" id="NF008612">
    <property type="entry name" value="PRK11589.1"/>
    <property type="match status" value="1"/>
</dbReference>
<dbReference type="AlphaFoldDB" id="A0A0H2W737"/>
<dbReference type="HOGENOM" id="CLU_095322_0_0_6"/>
<evidence type="ECO:0000313" key="2">
    <source>
        <dbReference type="Proteomes" id="UP000001019"/>
    </source>
</evidence>
<proteinExistence type="predicted"/>
<dbReference type="FunFam" id="3.30.70.260:FF:000005">
    <property type="entry name" value="Glycine cleavage system transcriptional repressor"/>
    <property type="match status" value="1"/>
</dbReference>
<reference evidence="2" key="1">
    <citation type="journal article" date="2004" name="DNA Res.">
        <title>Complete genome sequence of Yersinia pestis strain 91001, an isolate avirulent to humans.</title>
        <authorList>
            <person name="Song Y."/>
            <person name="Tong Z."/>
            <person name="Wang J."/>
            <person name="Wang L."/>
            <person name="Guo Z."/>
            <person name="Han Y."/>
            <person name="Zhang J."/>
            <person name="Pei D."/>
            <person name="Zhou D."/>
            <person name="Qin H."/>
            <person name="Pang X."/>
            <person name="Han Y."/>
            <person name="Zhai J."/>
            <person name="Li M."/>
            <person name="Cui B."/>
            <person name="Qi Z."/>
            <person name="Jin L."/>
            <person name="Dai R."/>
            <person name="Chen F."/>
            <person name="Li S."/>
            <person name="Ye C."/>
            <person name="Du Z."/>
            <person name="Lin W."/>
            <person name="Wang J."/>
            <person name="Yu J."/>
            <person name="Yang H."/>
            <person name="Wang J."/>
            <person name="Huang P."/>
            <person name="Yang R."/>
        </authorList>
    </citation>
    <scope>NUCLEOTIDE SEQUENCE [LARGE SCALE GENOMIC DNA]</scope>
    <source>
        <strain evidence="2">91001 / Biovar Mediaevalis</strain>
    </source>
</reference>
<dbReference type="PANTHER" id="PTHR34875:SF5">
    <property type="entry name" value="GLYCINE CLEAVAGE SYSTEM TRANSCRIPTIONAL REPRESSOR"/>
    <property type="match status" value="1"/>
</dbReference>
<sequence length="238" mass="26497">MAITSSNKFLMVLLTSIQKQVNNCVVSAWQQVFFMFTMVTPKSMTGRAILPQLDEHYLVITALGADRPGIVNTITRHVSSCGCNIEDSRLAMFGEEFTFIMLLSGSWNAVTLLESTLPQKGAELDLLIVMKRTNAQGQKAMPTTVWVKVEVNDSPHIIERFTNLFHCHNMNIAELVSKTQPADGETPPLLHIQMSAHSPASQNSSIIEHDFYQLCTELNAQGSISVVSYPQHDDRMES</sequence>
<protein>
    <submittedName>
        <fullName evidence="1">Glycine cleavage system regulatory protein</fullName>
    </submittedName>
</protein>
<dbReference type="PANTHER" id="PTHR34875">
    <property type="entry name" value="UPF0237 PROTEIN MJ1558"/>
    <property type="match status" value="1"/>
</dbReference>
<dbReference type="CDD" id="cd04893">
    <property type="entry name" value="ACT_GcvR_1"/>
    <property type="match status" value="1"/>
</dbReference>
<dbReference type="SUPFAM" id="SSF55021">
    <property type="entry name" value="ACT-like"/>
    <property type="match status" value="2"/>
</dbReference>
<dbReference type="Gene3D" id="3.30.70.260">
    <property type="match status" value="2"/>
</dbReference>
<dbReference type="Pfam" id="PF13740">
    <property type="entry name" value="ACT_6"/>
    <property type="match status" value="1"/>
</dbReference>
<evidence type="ECO:0000313" key="1">
    <source>
        <dbReference type="EMBL" id="AAS62875.1"/>
    </source>
</evidence>
<gene>
    <name evidence="1" type="primary">gcvR</name>
    <name evidence="1" type="ordered locus">YP_2685</name>
</gene>
<accession>A0A0H2W737</accession>
<dbReference type="InterPro" id="IPR050990">
    <property type="entry name" value="UPF0237/GcvR_regulator"/>
</dbReference>
<dbReference type="KEGG" id="ypm:YP_2685"/>
<dbReference type="Proteomes" id="UP000001019">
    <property type="component" value="Chromosome"/>
</dbReference>
<organism evidence="1 2">
    <name type="scientific">Yersinia pestis</name>
    <dbReference type="NCBI Taxonomy" id="632"/>
    <lineage>
        <taxon>Bacteria</taxon>
        <taxon>Pseudomonadati</taxon>
        <taxon>Pseudomonadota</taxon>
        <taxon>Gammaproteobacteria</taxon>
        <taxon>Enterobacterales</taxon>
        <taxon>Yersiniaceae</taxon>
        <taxon>Yersinia</taxon>
    </lineage>
</organism>